<feature type="region of interest" description="Disordered" evidence="1">
    <location>
        <begin position="138"/>
        <end position="187"/>
    </location>
</feature>
<name>A0ABV3CSB0_STREX</name>
<dbReference type="EMBL" id="JBEZAM010000006">
    <property type="protein sequence ID" value="MEU7293100.1"/>
    <property type="molecule type" value="Genomic_DNA"/>
</dbReference>
<protein>
    <submittedName>
        <fullName evidence="2">Uncharacterized protein</fullName>
    </submittedName>
</protein>
<dbReference type="RefSeq" id="WP_359205500.1">
    <property type="nucleotide sequence ID" value="NZ_JBEZAM010000006.1"/>
</dbReference>
<sequence>MMEEALTVLAASGGSAVVAAMATDAWQTARGRVVRLFRHDGDSQQASVGAQLDGGAQLVAQAETLEKARQVLLPYWQLQLTEFLRRHPDAADELRSLAADVTAALPAVEQRWVQHNQVSGPGSLYAALGGNVIVHQTAAAPPTHPPTPNHPPAPTHPPIPSHSPTPPGPETAARPDPATGADRGGDR</sequence>
<evidence type="ECO:0000313" key="2">
    <source>
        <dbReference type="EMBL" id="MEU7293100.1"/>
    </source>
</evidence>
<evidence type="ECO:0000313" key="3">
    <source>
        <dbReference type="Proteomes" id="UP001551210"/>
    </source>
</evidence>
<accession>A0ABV3CSB0</accession>
<keyword evidence="3" id="KW-1185">Reference proteome</keyword>
<proteinExistence type="predicted"/>
<feature type="compositionally biased region" description="Pro residues" evidence="1">
    <location>
        <begin position="142"/>
        <end position="169"/>
    </location>
</feature>
<dbReference type="Proteomes" id="UP001551210">
    <property type="component" value="Unassembled WGS sequence"/>
</dbReference>
<reference evidence="2 3" key="1">
    <citation type="submission" date="2024-06" db="EMBL/GenBank/DDBJ databases">
        <title>The Natural Products Discovery Center: Release of the First 8490 Sequenced Strains for Exploring Actinobacteria Biosynthetic Diversity.</title>
        <authorList>
            <person name="Kalkreuter E."/>
            <person name="Kautsar S.A."/>
            <person name="Yang D."/>
            <person name="Bader C.D."/>
            <person name="Teijaro C.N."/>
            <person name="Fluegel L."/>
            <person name="Davis C.M."/>
            <person name="Simpson J.R."/>
            <person name="Lauterbach L."/>
            <person name="Steele A.D."/>
            <person name="Gui C."/>
            <person name="Meng S."/>
            <person name="Li G."/>
            <person name="Viehrig K."/>
            <person name="Ye F."/>
            <person name="Su P."/>
            <person name="Kiefer A.F."/>
            <person name="Nichols A."/>
            <person name="Cepeda A.J."/>
            <person name="Yan W."/>
            <person name="Fan B."/>
            <person name="Jiang Y."/>
            <person name="Adhikari A."/>
            <person name="Zheng C.-J."/>
            <person name="Schuster L."/>
            <person name="Cowan T.M."/>
            <person name="Smanski M.J."/>
            <person name="Chevrette M.G."/>
            <person name="De Carvalho L.P.S."/>
            <person name="Shen B."/>
        </authorList>
    </citation>
    <scope>NUCLEOTIDE SEQUENCE [LARGE SCALE GENOMIC DNA]</scope>
    <source>
        <strain evidence="2 3">NPDC045705</strain>
    </source>
</reference>
<gene>
    <name evidence="2" type="ORF">AB0A76_07840</name>
</gene>
<comment type="caution">
    <text evidence="2">The sequence shown here is derived from an EMBL/GenBank/DDBJ whole genome shotgun (WGS) entry which is preliminary data.</text>
</comment>
<evidence type="ECO:0000256" key="1">
    <source>
        <dbReference type="SAM" id="MobiDB-lite"/>
    </source>
</evidence>
<organism evidence="2 3">
    <name type="scientific">Streptomyces exfoliatus</name>
    <name type="common">Streptomyces hydrogenans</name>
    <dbReference type="NCBI Taxonomy" id="1905"/>
    <lineage>
        <taxon>Bacteria</taxon>
        <taxon>Bacillati</taxon>
        <taxon>Actinomycetota</taxon>
        <taxon>Actinomycetes</taxon>
        <taxon>Kitasatosporales</taxon>
        <taxon>Streptomycetaceae</taxon>
        <taxon>Streptomyces</taxon>
    </lineage>
</organism>